<proteinExistence type="predicted"/>
<dbReference type="Proteomes" id="UP000184212">
    <property type="component" value="Unassembled WGS sequence"/>
</dbReference>
<dbReference type="OrthoDB" id="1523346at2"/>
<dbReference type="PANTHER" id="PTHR42754:SF1">
    <property type="entry name" value="LIPOPROTEIN"/>
    <property type="match status" value="1"/>
</dbReference>
<keyword evidence="2" id="KW-1185">Reference proteome</keyword>
<reference evidence="1 2" key="1">
    <citation type="submission" date="2016-11" db="EMBL/GenBank/DDBJ databases">
        <authorList>
            <person name="Jaros S."/>
            <person name="Januszkiewicz K."/>
            <person name="Wedrychowicz H."/>
        </authorList>
    </citation>
    <scope>NUCLEOTIDE SEQUENCE [LARGE SCALE GENOMIC DNA]</scope>
    <source>
        <strain evidence="1 2">DSM 24574</strain>
    </source>
</reference>
<sequence>MKKLSFISLSLLMLSGCKNLEDASVTERNTFMHFYEGANSYVATSAEITDDGYVITGTISIPGDQPTSKIIVIKTDALGKPVWQKIIDGGSANGITVSANGYIVVGDSIQLNPNSGSIPDLENYWSRLIRMDNNGSIVSDVSFARKVKTAGQDDMHVDFHADALTQDDQGNLVTLGTYKFPGANEFAYIATLNPTSLDTVWKKEYNYLERDYINTKSVYYNSGRVMWGATVSGTASNFTTSYVALPVVENNSVFVNCDYFGQLTEQSLVINDLKSAPIGYGAVGTYTGTDGKKGNIFFIRTDKLGNFQKESAHYYDGATEGIAVSDPTSSSSEDTGESLTATRDGGYVLAGTLETTPTRGNGGKDIWLIKVDAYGAPIWDKIIGGPTNEIVSSIREAADGSLVICGTIRDAAEETGGLSSIFLIRTDSQGELKN</sequence>
<accession>A0A1M5LXL3</accession>
<name>A0A1M5LXL3_9BACT</name>
<gene>
    <name evidence="1" type="ORF">SAMN04488109_1423</name>
</gene>
<dbReference type="AlphaFoldDB" id="A0A1M5LXL3"/>
<evidence type="ECO:0000313" key="2">
    <source>
        <dbReference type="Proteomes" id="UP000184212"/>
    </source>
</evidence>
<dbReference type="PANTHER" id="PTHR42754">
    <property type="entry name" value="ENDOGLUCANASE"/>
    <property type="match status" value="1"/>
</dbReference>
<dbReference type="STRING" id="947013.SAMN04488109_1423"/>
<dbReference type="RefSeq" id="WP_073132266.1">
    <property type="nucleotide sequence ID" value="NZ_FQWQ01000001.1"/>
</dbReference>
<dbReference type="EMBL" id="FQWQ01000001">
    <property type="protein sequence ID" value="SHG69133.1"/>
    <property type="molecule type" value="Genomic_DNA"/>
</dbReference>
<protein>
    <submittedName>
        <fullName evidence="1">Uncharacterized protein</fullName>
    </submittedName>
</protein>
<organism evidence="1 2">
    <name type="scientific">Chryseolinea serpens</name>
    <dbReference type="NCBI Taxonomy" id="947013"/>
    <lineage>
        <taxon>Bacteria</taxon>
        <taxon>Pseudomonadati</taxon>
        <taxon>Bacteroidota</taxon>
        <taxon>Cytophagia</taxon>
        <taxon>Cytophagales</taxon>
        <taxon>Fulvivirgaceae</taxon>
        <taxon>Chryseolinea</taxon>
    </lineage>
</organism>
<dbReference type="PROSITE" id="PS51257">
    <property type="entry name" value="PROKAR_LIPOPROTEIN"/>
    <property type="match status" value="1"/>
</dbReference>
<evidence type="ECO:0000313" key="1">
    <source>
        <dbReference type="EMBL" id="SHG69133.1"/>
    </source>
</evidence>